<feature type="compositionally biased region" description="Low complexity" evidence="12">
    <location>
        <begin position="108"/>
        <end position="118"/>
    </location>
</feature>
<reference evidence="14" key="1">
    <citation type="submission" date="2021-03" db="EMBL/GenBank/DDBJ databases">
        <title>Genomic Encyclopedia of Type Strains, Phase IV (KMG-IV): sequencing the most valuable type-strain genomes for metagenomic binning, comparative biology and taxonomic classification.</title>
        <authorList>
            <person name="Goeker M."/>
        </authorList>
    </citation>
    <scope>NUCLEOTIDE SEQUENCE</scope>
    <source>
        <strain evidence="14">DSM 15523</strain>
        <strain evidence="15 17">DSM 16476</strain>
    </source>
</reference>
<feature type="region of interest" description="Disordered" evidence="12">
    <location>
        <begin position="58"/>
        <end position="199"/>
    </location>
</feature>
<dbReference type="InterPro" id="IPR012340">
    <property type="entry name" value="NA-bd_OB-fold"/>
</dbReference>
<gene>
    <name evidence="9" type="primary">rho</name>
    <name evidence="14" type="ORF">J2Z56_001346</name>
    <name evidence="15" type="ORF">J2Z57_001172</name>
</gene>
<dbReference type="InterPro" id="IPR004665">
    <property type="entry name" value="Term_rho"/>
</dbReference>
<keyword evidence="8 9" id="KW-0804">Transcription</keyword>
<name>A0A9X1CBP4_9FLAO</name>
<feature type="domain" description="Rho RNA-BD" evidence="13">
    <location>
        <begin position="209"/>
        <end position="284"/>
    </location>
</feature>
<feature type="binding site" evidence="9">
    <location>
        <begin position="339"/>
        <end position="344"/>
    </location>
    <ligand>
        <name>ATP</name>
        <dbReference type="ChEBI" id="CHEBI:30616"/>
    </ligand>
</feature>
<dbReference type="RefSeq" id="WP_057778076.1">
    <property type="nucleotide sequence ID" value="NZ_JAGGJQ010000003.1"/>
</dbReference>
<dbReference type="GO" id="GO:0008186">
    <property type="term" value="F:ATP-dependent activity, acting on RNA"/>
    <property type="evidence" value="ECO:0007669"/>
    <property type="project" value="UniProtKB-UniRule"/>
</dbReference>
<dbReference type="EMBL" id="JAUSUU010000003">
    <property type="protein sequence ID" value="MDQ0334739.1"/>
    <property type="molecule type" value="Genomic_DNA"/>
</dbReference>
<evidence type="ECO:0000256" key="3">
    <source>
        <dbReference type="ARBA" id="ARBA00022801"/>
    </source>
</evidence>
<dbReference type="NCBIfam" id="NF006886">
    <property type="entry name" value="PRK09376.1"/>
    <property type="match status" value="1"/>
</dbReference>
<dbReference type="Proteomes" id="UP001231587">
    <property type="component" value="Unassembled WGS sequence"/>
</dbReference>
<dbReference type="EC" id="3.6.4.-" evidence="9 10"/>
<evidence type="ECO:0000256" key="12">
    <source>
        <dbReference type="SAM" id="MobiDB-lite"/>
    </source>
</evidence>
<evidence type="ECO:0000256" key="8">
    <source>
        <dbReference type="ARBA" id="ARBA00023163"/>
    </source>
</evidence>
<dbReference type="GO" id="GO:0006353">
    <property type="term" value="P:DNA-templated transcription termination"/>
    <property type="evidence" value="ECO:0007669"/>
    <property type="project" value="UniProtKB-UniRule"/>
</dbReference>
<comment type="similarity">
    <text evidence="9 11">Belongs to the Rho family.</text>
</comment>
<evidence type="ECO:0000256" key="10">
    <source>
        <dbReference type="NCBIfam" id="TIGR00767"/>
    </source>
</evidence>
<dbReference type="NCBIfam" id="TIGR00767">
    <property type="entry name" value="rho"/>
    <property type="match status" value="1"/>
</dbReference>
<feature type="compositionally biased region" description="Basic residues" evidence="12">
    <location>
        <begin position="71"/>
        <end position="80"/>
    </location>
</feature>
<keyword evidence="6 9" id="KW-0694">RNA-binding</keyword>
<feature type="compositionally biased region" description="Basic and acidic residues" evidence="12">
    <location>
        <begin position="133"/>
        <end position="173"/>
    </location>
</feature>
<dbReference type="InterPro" id="IPR041703">
    <property type="entry name" value="Rho_factor_ATP-bd"/>
</dbReference>
<dbReference type="SMART" id="SM00959">
    <property type="entry name" value="Rho_N"/>
    <property type="match status" value="1"/>
</dbReference>
<dbReference type="EMBL" id="JAGGJQ010000003">
    <property type="protein sequence ID" value="MBP1839435.1"/>
    <property type="molecule type" value="Genomic_DNA"/>
</dbReference>
<comment type="subunit">
    <text evidence="9">Homohexamer. The homohexamer assembles into an open ring structure.</text>
</comment>
<feature type="compositionally biased region" description="Basic and acidic residues" evidence="12">
    <location>
        <begin position="97"/>
        <end position="107"/>
    </location>
</feature>
<dbReference type="GO" id="GO:0004386">
    <property type="term" value="F:helicase activity"/>
    <property type="evidence" value="ECO:0007669"/>
    <property type="project" value="UniProtKB-UniRule"/>
</dbReference>
<dbReference type="InterPro" id="IPR011129">
    <property type="entry name" value="CSD"/>
</dbReference>
<dbReference type="InterPro" id="IPR000194">
    <property type="entry name" value="ATPase_F1/V1/A1_a/bsu_nucl-bd"/>
</dbReference>
<dbReference type="HAMAP" id="MF_01884">
    <property type="entry name" value="Rho"/>
    <property type="match status" value="1"/>
</dbReference>
<dbReference type="SMART" id="SM00357">
    <property type="entry name" value="CSP"/>
    <property type="match status" value="1"/>
</dbReference>
<keyword evidence="2 9" id="KW-0547">Nucleotide-binding</keyword>
<dbReference type="Gene3D" id="2.40.50.140">
    <property type="entry name" value="Nucleic acid-binding proteins"/>
    <property type="match status" value="1"/>
</dbReference>
<comment type="caution">
    <text evidence="9">Lacks conserved residue(s) required for the propagation of feature annotation.</text>
</comment>
<dbReference type="GO" id="GO:0003723">
    <property type="term" value="F:RNA binding"/>
    <property type="evidence" value="ECO:0007669"/>
    <property type="project" value="UniProtKB-UniRule"/>
</dbReference>
<accession>A0A9X1CBP4</accession>
<dbReference type="PANTHER" id="PTHR46425">
    <property type="entry name" value="TRANSCRIPTION TERMINATION FACTOR RHO"/>
    <property type="match status" value="1"/>
</dbReference>
<dbReference type="GO" id="GO:0005524">
    <property type="term" value="F:ATP binding"/>
    <property type="evidence" value="ECO:0007669"/>
    <property type="project" value="UniProtKB-UniRule"/>
</dbReference>
<feature type="binding site" evidence="9">
    <location>
        <position position="370"/>
    </location>
    <ligand>
        <name>ATP</name>
        <dbReference type="ChEBI" id="CHEBI:30616"/>
    </ligand>
</feature>
<evidence type="ECO:0000256" key="4">
    <source>
        <dbReference type="ARBA" id="ARBA00022806"/>
    </source>
</evidence>
<evidence type="ECO:0000256" key="1">
    <source>
        <dbReference type="ARBA" id="ARBA00022472"/>
    </source>
</evidence>
<dbReference type="SUPFAM" id="SSF50249">
    <property type="entry name" value="Nucleic acid-binding proteins"/>
    <property type="match status" value="1"/>
</dbReference>
<organism evidence="14 16">
    <name type="scientific">Formosa algae</name>
    <dbReference type="NCBI Taxonomy" id="225843"/>
    <lineage>
        <taxon>Bacteria</taxon>
        <taxon>Pseudomonadati</taxon>
        <taxon>Bacteroidota</taxon>
        <taxon>Flavobacteriia</taxon>
        <taxon>Flavobacteriales</taxon>
        <taxon>Flavobacteriaceae</taxon>
        <taxon>Formosa</taxon>
    </lineage>
</organism>
<evidence type="ECO:0000313" key="16">
    <source>
        <dbReference type="Proteomes" id="UP001138672"/>
    </source>
</evidence>
<dbReference type="SUPFAM" id="SSF68912">
    <property type="entry name" value="Rho N-terminal domain-like"/>
    <property type="match status" value="1"/>
</dbReference>
<dbReference type="PROSITE" id="PS51856">
    <property type="entry name" value="RHO_RNA_BD"/>
    <property type="match status" value="1"/>
</dbReference>
<evidence type="ECO:0000313" key="17">
    <source>
        <dbReference type="Proteomes" id="UP001231587"/>
    </source>
</evidence>
<keyword evidence="7 9" id="KW-0805">Transcription regulation</keyword>
<evidence type="ECO:0000256" key="6">
    <source>
        <dbReference type="ARBA" id="ARBA00022884"/>
    </source>
</evidence>
<keyword evidence="5 9" id="KW-0067">ATP-binding</keyword>
<sequence length="576" mass="64949">MFEITQLKEMKLPELQEIAKKLNIPKFRTLKKLDLVYQVLDHQAANPKAVIEAKTEVKATVAPQEEAPKPKRERVKKRVPAKAVKNTNTKPEVASVPEDKDIPKEVPKAAPVKKQPAPARKPNPRPVASKSPQAKEDKPATVSKDDKAPNTPKKENQPNRPKRENPNQKKDGPNPRQNNKSNGNQHPSNNGNKDTRNRYREPEYEFDAIIESEGVLDIMQDGYGFLRSSDYNYLSSPDDIYVSQSQIRLFGLKTGDTVLGQVRPPKEGEKYFPLIKVSKINGQNPNVVRDRVSFEHLTPLFPQEKFILAEKQSTISTRIMDLFCPIGKGQRGMIVSQPKTGKTMLLKDIANAIAANHPEVYQIILLIDERPEEVTDMQRNVRGEVVASTFDKEAHEHVKIANIVLEKAKRLVECGHDVVILLDSITRLARAYNTVQPASGKILSGGVDANALHKPKRFFGAARNIENGGSLSIIATALTDTGSKMDEVIFEEFKGTGNMELQLDRRIANRRIFPAIDLISSSTRRDDILLDETTIQRMWIMRKYLADMNPVEAMEFINDRFKKTKNNEEFLISMNS</sequence>
<dbReference type="SMART" id="SM00382">
    <property type="entry name" value="AAA"/>
    <property type="match status" value="1"/>
</dbReference>
<comment type="function">
    <text evidence="9">Facilitates transcription termination by a mechanism that involves Rho binding to the nascent RNA, activation of Rho's RNA-dependent ATPase activity, and release of the mRNA from the DNA template.</text>
</comment>
<evidence type="ECO:0000256" key="11">
    <source>
        <dbReference type="PROSITE-ProRule" id="PRU01203"/>
    </source>
</evidence>
<evidence type="ECO:0000256" key="7">
    <source>
        <dbReference type="ARBA" id="ARBA00023015"/>
    </source>
</evidence>
<evidence type="ECO:0000313" key="15">
    <source>
        <dbReference type="EMBL" id="MDQ0334739.1"/>
    </source>
</evidence>
<dbReference type="InterPro" id="IPR036269">
    <property type="entry name" value="Rho_N_sf"/>
</dbReference>
<dbReference type="OrthoDB" id="9805197at2"/>
<evidence type="ECO:0000259" key="13">
    <source>
        <dbReference type="PROSITE" id="PS51856"/>
    </source>
</evidence>
<dbReference type="Gene3D" id="3.40.50.300">
    <property type="entry name" value="P-loop containing nucleotide triphosphate hydrolases"/>
    <property type="match status" value="1"/>
</dbReference>
<evidence type="ECO:0000313" key="14">
    <source>
        <dbReference type="EMBL" id="MBP1839435.1"/>
    </source>
</evidence>
<dbReference type="GO" id="GO:0005829">
    <property type="term" value="C:cytosol"/>
    <property type="evidence" value="ECO:0007669"/>
    <property type="project" value="UniProtKB-ARBA"/>
</dbReference>
<keyword evidence="1 9" id="KW-0806">Transcription termination</keyword>
<keyword evidence="4 9" id="KW-0347">Helicase</keyword>
<dbReference type="Gene3D" id="1.10.720.10">
    <property type="match status" value="1"/>
</dbReference>
<evidence type="ECO:0000256" key="9">
    <source>
        <dbReference type="HAMAP-Rule" id="MF_01884"/>
    </source>
</evidence>
<dbReference type="InterPro" id="IPR011113">
    <property type="entry name" value="Rho_RNA-bd"/>
</dbReference>
<evidence type="ECO:0000256" key="2">
    <source>
        <dbReference type="ARBA" id="ARBA00022741"/>
    </source>
</evidence>
<proteinExistence type="inferred from homology"/>
<dbReference type="GO" id="GO:0016787">
    <property type="term" value="F:hydrolase activity"/>
    <property type="evidence" value="ECO:0007669"/>
    <property type="project" value="UniProtKB-KW"/>
</dbReference>
<feature type="compositionally biased region" description="Polar residues" evidence="12">
    <location>
        <begin position="175"/>
        <end position="192"/>
    </location>
</feature>
<dbReference type="AlphaFoldDB" id="A0A9X1CBP4"/>
<dbReference type="Pfam" id="PF07498">
    <property type="entry name" value="Rho_N"/>
    <property type="match status" value="1"/>
</dbReference>
<keyword evidence="3 9" id="KW-0378">Hydrolase</keyword>
<dbReference type="Pfam" id="PF00006">
    <property type="entry name" value="ATP-synt_ab"/>
    <property type="match status" value="1"/>
</dbReference>
<comment type="caution">
    <text evidence="14">The sequence shown here is derived from an EMBL/GenBank/DDBJ whole genome shotgun (WGS) entry which is preliminary data.</text>
</comment>
<feature type="binding site" evidence="9">
    <location>
        <begin position="327"/>
        <end position="332"/>
    </location>
    <ligand>
        <name>ATP</name>
        <dbReference type="ChEBI" id="CHEBI:30616"/>
    </ligand>
</feature>
<dbReference type="Proteomes" id="UP001138672">
    <property type="component" value="Unassembled WGS sequence"/>
</dbReference>
<protein>
    <recommendedName>
        <fullName evidence="9 10">Transcription termination factor Rho</fullName>
        <ecNumber evidence="9 10">3.6.4.-</ecNumber>
    </recommendedName>
    <alternativeName>
        <fullName evidence="9">ATP-dependent helicase Rho</fullName>
    </alternativeName>
</protein>
<dbReference type="SUPFAM" id="SSF52540">
    <property type="entry name" value="P-loop containing nucleoside triphosphate hydrolases"/>
    <property type="match status" value="1"/>
</dbReference>
<dbReference type="CDD" id="cd04459">
    <property type="entry name" value="Rho_CSD"/>
    <property type="match status" value="1"/>
</dbReference>
<dbReference type="PANTHER" id="PTHR46425:SF1">
    <property type="entry name" value="TRANSCRIPTION TERMINATION FACTOR RHO"/>
    <property type="match status" value="1"/>
</dbReference>
<evidence type="ECO:0000256" key="5">
    <source>
        <dbReference type="ARBA" id="ARBA00022840"/>
    </source>
</evidence>
<dbReference type="Pfam" id="PF07497">
    <property type="entry name" value="Rho_RNA_bind"/>
    <property type="match status" value="1"/>
</dbReference>
<keyword evidence="17" id="KW-1185">Reference proteome</keyword>
<dbReference type="CDD" id="cd01128">
    <property type="entry name" value="rho_factor_C"/>
    <property type="match status" value="1"/>
</dbReference>
<dbReference type="InterPro" id="IPR003593">
    <property type="entry name" value="AAA+_ATPase"/>
</dbReference>
<dbReference type="InterPro" id="IPR027417">
    <property type="entry name" value="P-loop_NTPase"/>
</dbReference>
<dbReference type="InterPro" id="IPR011112">
    <property type="entry name" value="Rho-like_N"/>
</dbReference>